<comment type="caution">
    <text evidence="7">The sequence shown here is derived from an EMBL/GenBank/DDBJ whole genome shotgun (WGS) entry which is preliminary data.</text>
</comment>
<dbReference type="Gene3D" id="4.10.240.10">
    <property type="entry name" value="Zn(2)-C6 fungal-type DNA-binding domain"/>
    <property type="match status" value="1"/>
</dbReference>
<keyword evidence="2" id="KW-0805">Transcription regulation</keyword>
<gene>
    <name evidence="7" type="ORF">EHS25_000810</name>
</gene>
<reference evidence="7 8" key="1">
    <citation type="submission" date="2018-11" db="EMBL/GenBank/DDBJ databases">
        <title>Genome sequence of Saitozyma podzolica DSM 27192.</title>
        <authorList>
            <person name="Aliyu H."/>
            <person name="Gorte O."/>
            <person name="Ochsenreither K."/>
        </authorList>
    </citation>
    <scope>NUCLEOTIDE SEQUENCE [LARGE SCALE GENOMIC DNA]</scope>
    <source>
        <strain evidence="7 8">DSM 27192</strain>
    </source>
</reference>
<comment type="subcellular location">
    <subcellularLocation>
        <location evidence="1">Nucleus</location>
    </subcellularLocation>
</comment>
<keyword evidence="3" id="KW-0238">DNA-binding</keyword>
<accession>A0A427YXA3</accession>
<evidence type="ECO:0000256" key="4">
    <source>
        <dbReference type="ARBA" id="ARBA00023163"/>
    </source>
</evidence>
<evidence type="ECO:0000313" key="7">
    <source>
        <dbReference type="EMBL" id="RSH95718.1"/>
    </source>
</evidence>
<protein>
    <recommendedName>
        <fullName evidence="9">Zn(2)-C6 fungal-type domain-containing protein</fullName>
    </recommendedName>
</protein>
<evidence type="ECO:0000256" key="5">
    <source>
        <dbReference type="ARBA" id="ARBA00023242"/>
    </source>
</evidence>
<keyword evidence="8" id="KW-1185">Reference proteome</keyword>
<dbReference type="GO" id="GO:0008270">
    <property type="term" value="F:zinc ion binding"/>
    <property type="evidence" value="ECO:0007669"/>
    <property type="project" value="InterPro"/>
</dbReference>
<dbReference type="Proteomes" id="UP000279259">
    <property type="component" value="Unassembled WGS sequence"/>
</dbReference>
<evidence type="ECO:0008006" key="9">
    <source>
        <dbReference type="Google" id="ProtNLM"/>
    </source>
</evidence>
<feature type="region of interest" description="Disordered" evidence="6">
    <location>
        <begin position="201"/>
        <end position="256"/>
    </location>
</feature>
<dbReference type="EMBL" id="RSCD01000001">
    <property type="protein sequence ID" value="RSH95718.1"/>
    <property type="molecule type" value="Genomic_DNA"/>
</dbReference>
<evidence type="ECO:0000256" key="1">
    <source>
        <dbReference type="ARBA" id="ARBA00004123"/>
    </source>
</evidence>
<dbReference type="SUPFAM" id="SSF57701">
    <property type="entry name" value="Zn2/Cys6 DNA-binding domain"/>
    <property type="match status" value="1"/>
</dbReference>
<evidence type="ECO:0000256" key="6">
    <source>
        <dbReference type="SAM" id="MobiDB-lite"/>
    </source>
</evidence>
<feature type="region of interest" description="Disordered" evidence="6">
    <location>
        <begin position="91"/>
        <end position="144"/>
    </location>
</feature>
<dbReference type="GO" id="GO:0000976">
    <property type="term" value="F:transcription cis-regulatory region binding"/>
    <property type="evidence" value="ECO:0007669"/>
    <property type="project" value="TreeGrafter"/>
</dbReference>
<proteinExistence type="predicted"/>
<dbReference type="OrthoDB" id="4454541at2759"/>
<dbReference type="PANTHER" id="PTHR31845:SF17">
    <property type="entry name" value="ZN(II)2CYS6 TRANSCRIPTION FACTOR (EUROFUNG)"/>
    <property type="match status" value="1"/>
</dbReference>
<keyword evidence="5" id="KW-0539">Nucleus</keyword>
<evidence type="ECO:0000313" key="8">
    <source>
        <dbReference type="Proteomes" id="UP000279259"/>
    </source>
</evidence>
<dbReference type="CDD" id="cd12148">
    <property type="entry name" value="fungal_TF_MHR"/>
    <property type="match status" value="1"/>
</dbReference>
<dbReference type="AlphaFoldDB" id="A0A427YXA3"/>
<dbReference type="InterPro" id="IPR001138">
    <property type="entry name" value="Zn2Cys6_DnaBD"/>
</dbReference>
<dbReference type="CDD" id="cd00067">
    <property type="entry name" value="GAL4"/>
    <property type="match status" value="1"/>
</dbReference>
<name>A0A427YXA3_9TREE</name>
<sequence>MSSEPETAGAKLKLNPDLRKDACHRMKRRCITGTDLACNRCSALGIPCTFDHPQGKKGPVKTDGDSLHQLQSQMREMQSTLRSIASHLSLDHTKINNPGPAPSSPRFGACRPPGQAALGETSSRSDNGPPGHLSGPSARGPHVLLPDDEFAVNQDIVTRSESRTSSTPDPSDEAADDDLLHVTESMFPLRTIIHQDEVSRLVRGRRDRRGLQQSPERQSGPSKRRRMLSEPAEFFPQAEHRTRIPAHPEMSEPAETQDVHLTIPTTRRDISQTFQDPVDMGWCTEEDGRRLFNLFFEGAHKYLPVFDPDCDTWDSLRRRSVFSTTVILMIAQGAVEAGNPPSELQRMLRQHAEKIAKDTLFTPTSSIEAVQAMALLTCWGSAAWRPGIHALGLAMDMGLYRCLPYLIRTGMGRGKHAAQLEKERPVVVGARVWMAISKTQMEWEHSFPSRSEHADRGRLSYNYGRPIPIPDIIDVLRQGRRLLEHPLSTLLDSRCASINEVYALRVPLHRPLDLNPALGDPEEQSARTGAKRRLEDWETYWRGYYARRGLSPDHFLMTEMTTAKCYAEWVNTAEAGEIKLRRIQINSPLVLGLRQKESVREWQDHSREAFNSSIRAAALLVARVVRGREIEKLRSANYYAQVGVVGAARFLLRLSPLYPDVIDPEQAQEDVTVMAKKLTKFPGFHFADLLHYEVTRAKRKQNLSPAGQLSAAVNATTPNGDRGQPIVPSGGVELSGTGSLDWAVSPDGILAYFGYQDEQQPGQSLFSDGFFGLPNIGGASTFQSTLEPEIGQQDFFADSGLLGDSFDQLLPF</sequence>
<dbReference type="GO" id="GO:0000981">
    <property type="term" value="F:DNA-binding transcription factor activity, RNA polymerase II-specific"/>
    <property type="evidence" value="ECO:0007669"/>
    <property type="project" value="InterPro"/>
</dbReference>
<evidence type="ECO:0000256" key="2">
    <source>
        <dbReference type="ARBA" id="ARBA00023015"/>
    </source>
</evidence>
<dbReference type="InterPro" id="IPR036864">
    <property type="entry name" value="Zn2-C6_fun-type_DNA-bd_sf"/>
</dbReference>
<dbReference type="InterPro" id="IPR051089">
    <property type="entry name" value="prtT"/>
</dbReference>
<dbReference type="GO" id="GO:0005634">
    <property type="term" value="C:nucleus"/>
    <property type="evidence" value="ECO:0007669"/>
    <property type="project" value="UniProtKB-SubCell"/>
</dbReference>
<organism evidence="7 8">
    <name type="scientific">Saitozyma podzolica</name>
    <dbReference type="NCBI Taxonomy" id="1890683"/>
    <lineage>
        <taxon>Eukaryota</taxon>
        <taxon>Fungi</taxon>
        <taxon>Dikarya</taxon>
        <taxon>Basidiomycota</taxon>
        <taxon>Agaricomycotina</taxon>
        <taxon>Tremellomycetes</taxon>
        <taxon>Tremellales</taxon>
        <taxon>Trimorphomycetaceae</taxon>
        <taxon>Saitozyma</taxon>
    </lineage>
</organism>
<evidence type="ECO:0000256" key="3">
    <source>
        <dbReference type="ARBA" id="ARBA00023125"/>
    </source>
</evidence>
<dbReference type="PANTHER" id="PTHR31845">
    <property type="entry name" value="FINGER DOMAIN PROTEIN, PUTATIVE-RELATED"/>
    <property type="match status" value="1"/>
</dbReference>
<keyword evidence="4" id="KW-0804">Transcription</keyword>
<feature type="compositionally biased region" description="Polar residues" evidence="6">
    <location>
        <begin position="705"/>
        <end position="719"/>
    </location>
</feature>
<feature type="region of interest" description="Disordered" evidence="6">
    <location>
        <begin position="705"/>
        <end position="726"/>
    </location>
</feature>